<keyword evidence="3" id="KW-1185">Reference proteome</keyword>
<organism evidence="2 3">
    <name type="scientific">Effrenium voratum</name>
    <dbReference type="NCBI Taxonomy" id="2562239"/>
    <lineage>
        <taxon>Eukaryota</taxon>
        <taxon>Sar</taxon>
        <taxon>Alveolata</taxon>
        <taxon>Dinophyceae</taxon>
        <taxon>Suessiales</taxon>
        <taxon>Symbiodiniaceae</taxon>
        <taxon>Effrenium</taxon>
    </lineage>
</organism>
<keyword evidence="1" id="KW-0732">Signal</keyword>
<evidence type="ECO:0000313" key="3">
    <source>
        <dbReference type="Proteomes" id="UP001178507"/>
    </source>
</evidence>
<reference evidence="2" key="1">
    <citation type="submission" date="2023-08" db="EMBL/GenBank/DDBJ databases">
        <authorList>
            <person name="Chen Y."/>
            <person name="Shah S."/>
            <person name="Dougan E. K."/>
            <person name="Thang M."/>
            <person name="Chan C."/>
        </authorList>
    </citation>
    <scope>NUCLEOTIDE SEQUENCE</scope>
</reference>
<dbReference type="EMBL" id="CAUJNA010002791">
    <property type="protein sequence ID" value="CAJ1394286.1"/>
    <property type="molecule type" value="Genomic_DNA"/>
</dbReference>
<gene>
    <name evidence="2" type="ORF">EVOR1521_LOCUS18978</name>
</gene>
<protein>
    <submittedName>
        <fullName evidence="2">Uncharacterized protein</fullName>
    </submittedName>
</protein>
<comment type="caution">
    <text evidence="2">The sequence shown here is derived from an EMBL/GenBank/DDBJ whole genome shotgun (WGS) entry which is preliminary data.</text>
</comment>
<dbReference type="AlphaFoldDB" id="A0AA36IVC9"/>
<sequence length="494" mass="55917">MAAVRLFMALAQWALAENLNETCESVLLQHQAPCPEGQEDLCKLRKLISASDIGRTVDELWEAAGKQGGKPRTKEDARRMRVSILMHQMDLYYTDLTSAVAEKKHELEEIQKQKDKGDPWVAFLLDMVMGALFCPAVGRFKSSSLVEGLKDLEAIVKTMQNIEGVMEKSITSLKKKGIDKIKIELQNKFRNNPANRFLDALKAEQRTLIAAMQANMGNHTDAEIYSLYVSYSPQVASKENILSAVDSAFDTWETQINGLGWHTQSVNHRGRDHFYNTWEGIVRVEMDMDGRWLKDQAKYKEAWEHLAENPYARLRNDGGSEQIAWNHPDVMAYVDEWTYPGLTGSDGKRRPKVAEGFVGIWTGPFSTRFNCNGKCCDEKGKNCRCEECTQRTDSIKFSQLFRLNPDGKTPGDSCRSDSDCLTKACCWGGWELHCCVGEDDWKFYPFHGHYCMNQPEGWPCDNDSAVCAKGLTCQEISPRVGPTGKKQKYSCRKP</sequence>
<evidence type="ECO:0000313" key="2">
    <source>
        <dbReference type="EMBL" id="CAJ1394286.1"/>
    </source>
</evidence>
<feature type="signal peptide" evidence="1">
    <location>
        <begin position="1"/>
        <end position="16"/>
    </location>
</feature>
<evidence type="ECO:0000256" key="1">
    <source>
        <dbReference type="SAM" id="SignalP"/>
    </source>
</evidence>
<proteinExistence type="predicted"/>
<accession>A0AA36IVC9</accession>
<dbReference type="Proteomes" id="UP001178507">
    <property type="component" value="Unassembled WGS sequence"/>
</dbReference>
<feature type="chain" id="PRO_5041460696" evidence="1">
    <location>
        <begin position="17"/>
        <end position="494"/>
    </location>
</feature>
<name>A0AA36IVC9_9DINO</name>